<evidence type="ECO:0000256" key="1">
    <source>
        <dbReference type="PROSITE-ProRule" id="PRU01363"/>
    </source>
</evidence>
<name>A0A820QN50_9BILA</name>
<feature type="region of interest" description="N-terminal hotdog fold" evidence="1">
    <location>
        <begin position="1"/>
        <end position="72"/>
    </location>
</feature>
<comment type="caution">
    <text evidence="3">The sequence shown here is derived from an EMBL/GenBank/DDBJ whole genome shotgun (WGS) entry which is preliminary data.</text>
</comment>
<dbReference type="InterPro" id="IPR042104">
    <property type="entry name" value="PKS_dehydratase_sf"/>
</dbReference>
<organism evidence="3 4">
    <name type="scientific">Adineta steineri</name>
    <dbReference type="NCBI Taxonomy" id="433720"/>
    <lineage>
        <taxon>Eukaryota</taxon>
        <taxon>Metazoa</taxon>
        <taxon>Spiralia</taxon>
        <taxon>Gnathifera</taxon>
        <taxon>Rotifera</taxon>
        <taxon>Eurotatoria</taxon>
        <taxon>Bdelloidea</taxon>
        <taxon>Adinetida</taxon>
        <taxon>Adinetidae</taxon>
        <taxon>Adineta</taxon>
    </lineage>
</organism>
<dbReference type="Gene3D" id="3.10.129.110">
    <property type="entry name" value="Polyketide synthase dehydratase"/>
    <property type="match status" value="1"/>
</dbReference>
<feature type="region of interest" description="C-terminal hotdog fold" evidence="1">
    <location>
        <begin position="88"/>
        <end position="159"/>
    </location>
</feature>
<comment type="caution">
    <text evidence="1">Lacks conserved residue(s) required for the propagation of feature annotation.</text>
</comment>
<dbReference type="EMBL" id="CAJOBB010027775">
    <property type="protein sequence ID" value="CAF4425294.1"/>
    <property type="molecule type" value="Genomic_DNA"/>
</dbReference>
<gene>
    <name evidence="3" type="ORF">KXQ929_LOCUS52447</name>
</gene>
<dbReference type="InterPro" id="IPR049900">
    <property type="entry name" value="PKS_mFAS_DH"/>
</dbReference>
<sequence>TEIFTQIDMLKREWSIYSRPWSSAGPDCMRPSGMASNDFIDSLLDQQTLSQHSLNEFTLHAHGRINMDNTQQKSTTILTTNMIRDTTWSTHDASSVYSHLSTRGYQYGPLFQNMNFLQGTTSTVIAQVSSDLSKINDLSSYYLLHPSLLDACLHPLLAL</sequence>
<dbReference type="InterPro" id="IPR049551">
    <property type="entry name" value="PKS_DH_C"/>
</dbReference>
<dbReference type="AlphaFoldDB" id="A0A820QN50"/>
<evidence type="ECO:0000313" key="3">
    <source>
        <dbReference type="EMBL" id="CAF4425294.1"/>
    </source>
</evidence>
<feature type="non-terminal residue" evidence="3">
    <location>
        <position position="1"/>
    </location>
</feature>
<dbReference type="PROSITE" id="PS52019">
    <property type="entry name" value="PKS_MFAS_DH"/>
    <property type="match status" value="1"/>
</dbReference>
<evidence type="ECO:0000313" key="4">
    <source>
        <dbReference type="Proteomes" id="UP000663868"/>
    </source>
</evidence>
<evidence type="ECO:0000259" key="2">
    <source>
        <dbReference type="PROSITE" id="PS52019"/>
    </source>
</evidence>
<proteinExistence type="predicted"/>
<dbReference type="Pfam" id="PF14765">
    <property type="entry name" value="PS-DH"/>
    <property type="match status" value="1"/>
</dbReference>
<feature type="domain" description="PKS/mFAS DH" evidence="2">
    <location>
        <begin position="1"/>
        <end position="159"/>
    </location>
</feature>
<reference evidence="3" key="1">
    <citation type="submission" date="2021-02" db="EMBL/GenBank/DDBJ databases">
        <authorList>
            <person name="Nowell W R."/>
        </authorList>
    </citation>
    <scope>NUCLEOTIDE SEQUENCE</scope>
</reference>
<feature type="non-terminal residue" evidence="3">
    <location>
        <position position="159"/>
    </location>
</feature>
<protein>
    <recommendedName>
        <fullName evidence="2">PKS/mFAS DH domain-containing protein</fullName>
    </recommendedName>
</protein>
<accession>A0A820QN50</accession>
<dbReference type="Proteomes" id="UP000663868">
    <property type="component" value="Unassembled WGS sequence"/>
</dbReference>